<evidence type="ECO:0000256" key="4">
    <source>
        <dbReference type="ARBA" id="ARBA00022723"/>
    </source>
</evidence>
<organism evidence="8 9">
    <name type="scientific">Candidatus Nitrosotenuis cloacae</name>
    <dbReference type="NCBI Taxonomy" id="1603555"/>
    <lineage>
        <taxon>Archaea</taxon>
        <taxon>Nitrososphaerota</taxon>
        <taxon>Candidatus Nitrosotenuis</taxon>
    </lineage>
</organism>
<dbReference type="Gene3D" id="3.40.50.10380">
    <property type="entry name" value="Malic enzyme, N-terminal domain"/>
    <property type="match status" value="1"/>
</dbReference>
<dbReference type="InterPro" id="IPR051674">
    <property type="entry name" value="Malate_Decarboxylase"/>
</dbReference>
<keyword evidence="4" id="KW-0479">Metal-binding</keyword>
<name>A0A3G1B630_9ARCH</name>
<evidence type="ECO:0000256" key="2">
    <source>
        <dbReference type="ARBA" id="ARBA00001946"/>
    </source>
</evidence>
<dbReference type="InterPro" id="IPR012302">
    <property type="entry name" value="Malic_NAD-bd"/>
</dbReference>
<dbReference type="GeneID" id="24875250"/>
<dbReference type="InterPro" id="IPR036291">
    <property type="entry name" value="NAD(P)-bd_dom_sf"/>
</dbReference>
<proteinExistence type="inferred from homology"/>
<evidence type="ECO:0000313" key="8">
    <source>
        <dbReference type="EMBL" id="AJZ75437.1"/>
    </source>
</evidence>
<accession>A0A3G1B630</accession>
<dbReference type="AlphaFoldDB" id="A0A3G1B630"/>
<dbReference type="SMART" id="SM01274">
    <property type="entry name" value="malic"/>
    <property type="match status" value="1"/>
</dbReference>
<comment type="cofactor">
    <cofactor evidence="1">
        <name>Mn(2+)</name>
        <dbReference type="ChEBI" id="CHEBI:29035"/>
    </cofactor>
</comment>
<dbReference type="SUPFAM" id="SSF51735">
    <property type="entry name" value="NAD(P)-binding Rossmann-fold domains"/>
    <property type="match status" value="1"/>
</dbReference>
<dbReference type="InterPro" id="IPR015884">
    <property type="entry name" value="Malic_enzyme_CS"/>
</dbReference>
<dbReference type="Gene3D" id="3.40.50.720">
    <property type="entry name" value="NAD(P)-binding Rossmann-like Domain"/>
    <property type="match status" value="1"/>
</dbReference>
<evidence type="ECO:0000259" key="6">
    <source>
        <dbReference type="SMART" id="SM00919"/>
    </source>
</evidence>
<dbReference type="Pfam" id="PF03949">
    <property type="entry name" value="Malic_M"/>
    <property type="match status" value="1"/>
</dbReference>
<dbReference type="RefSeq" id="WP_048188060.1">
    <property type="nucleotide sequence ID" value="NZ_CP011097.1"/>
</dbReference>
<evidence type="ECO:0000259" key="7">
    <source>
        <dbReference type="SMART" id="SM01274"/>
    </source>
</evidence>
<reference evidence="8 9" key="1">
    <citation type="journal article" date="2016" name="Sci. Rep.">
        <title>A novel ammonia-oxidizing archaeon from wastewater treatment plant: Its enrichment, physiological and genomic characteristics.</title>
        <authorList>
            <person name="Li Y."/>
            <person name="Ding K."/>
            <person name="Wen X."/>
            <person name="Zhang B."/>
            <person name="Shen B."/>
            <person name="Yang Y."/>
        </authorList>
    </citation>
    <scope>NUCLEOTIDE SEQUENCE [LARGE SCALE GENOMIC DNA]</scope>
    <source>
        <strain evidence="8 9">SAT1</strain>
    </source>
</reference>
<dbReference type="EMBL" id="CP011097">
    <property type="protein sequence ID" value="AJZ75437.1"/>
    <property type="molecule type" value="Genomic_DNA"/>
</dbReference>
<dbReference type="Proteomes" id="UP000266745">
    <property type="component" value="Chromosome"/>
</dbReference>
<dbReference type="Pfam" id="PF00390">
    <property type="entry name" value="malic"/>
    <property type="match status" value="1"/>
</dbReference>
<dbReference type="KEGG" id="tah:SU86_002465"/>
<evidence type="ECO:0000256" key="1">
    <source>
        <dbReference type="ARBA" id="ARBA00001936"/>
    </source>
</evidence>
<feature type="domain" description="Malic enzyme NAD-binding" evidence="6">
    <location>
        <begin position="164"/>
        <end position="380"/>
    </location>
</feature>
<dbReference type="GO" id="GO:0016616">
    <property type="term" value="F:oxidoreductase activity, acting on the CH-OH group of donors, NAD or NADP as acceptor"/>
    <property type="evidence" value="ECO:0007669"/>
    <property type="project" value="InterPro"/>
</dbReference>
<dbReference type="PANTHER" id="PTHR43237:SF4">
    <property type="entry name" value="NADP-DEPENDENT MALIC ENZYME"/>
    <property type="match status" value="1"/>
</dbReference>
<dbReference type="GO" id="GO:0051287">
    <property type="term" value="F:NAD binding"/>
    <property type="evidence" value="ECO:0007669"/>
    <property type="project" value="InterPro"/>
</dbReference>
<dbReference type="STRING" id="1603555.SU86_002465"/>
<comment type="cofactor">
    <cofactor evidence="2">
        <name>Mg(2+)</name>
        <dbReference type="ChEBI" id="CHEBI:18420"/>
    </cofactor>
</comment>
<evidence type="ECO:0000256" key="5">
    <source>
        <dbReference type="ARBA" id="ARBA00023002"/>
    </source>
</evidence>
<sequence length="391" mass="42133">MRKKDLAENAISLHQKLRGKIAIQSKLTNLRPSDLQLIYTPGVAEVCKKIHSVPSTKFVLTSKSNNVAIITDGTRILGLGDIGPDAALPVMEGKSVIYRHFGAISAFPICLSTTKKSEIVKTILSIEPVFGAINLEDIEFPKVLDISIELEKRLAIPVFHDDRHGTAVVALAALINALKLTKQSLSSVKIVVAGAGSAGYGISSLLSYAGCKNILVVDSGGAIYKGRTENMNKYKKEISTVTNPSKQKGTLSDVMINSDVFIGVSGQKNLVSGTMIQSMGKNPIVLALTNPDPEIAPNIAKKAGAKIVGTGSYEFENKVNNAVVFPYLMRAILDLGIKKITNKLLYLSALAIANTIPKNDLDVSHIIPELGNKKLQKNIMHILKSKYKKHA</sequence>
<dbReference type="InterPro" id="IPR037062">
    <property type="entry name" value="Malic_N_dom_sf"/>
</dbReference>
<keyword evidence="5" id="KW-0560">Oxidoreductase</keyword>
<dbReference type="PROSITE" id="PS00331">
    <property type="entry name" value="MALIC_ENZYMES"/>
    <property type="match status" value="1"/>
</dbReference>
<dbReference type="InterPro" id="IPR012301">
    <property type="entry name" value="Malic_N_dom"/>
</dbReference>
<gene>
    <name evidence="8" type="ORF">SU86_002465</name>
</gene>
<feature type="domain" description="Malic enzyme N-terminal" evidence="7">
    <location>
        <begin position="18"/>
        <end position="151"/>
    </location>
</feature>
<dbReference type="GO" id="GO:0046872">
    <property type="term" value="F:metal ion binding"/>
    <property type="evidence" value="ECO:0007669"/>
    <property type="project" value="UniProtKB-KW"/>
</dbReference>
<dbReference type="SUPFAM" id="SSF53223">
    <property type="entry name" value="Aminoacid dehydrogenase-like, N-terminal domain"/>
    <property type="match status" value="1"/>
</dbReference>
<dbReference type="GO" id="GO:0004470">
    <property type="term" value="F:malic enzyme activity"/>
    <property type="evidence" value="ECO:0007669"/>
    <property type="project" value="InterPro"/>
</dbReference>
<protein>
    <submittedName>
        <fullName evidence="8">Malate dehydrogenase</fullName>
    </submittedName>
</protein>
<dbReference type="SMART" id="SM00919">
    <property type="entry name" value="Malic_M"/>
    <property type="match status" value="1"/>
</dbReference>
<dbReference type="InterPro" id="IPR046346">
    <property type="entry name" value="Aminoacid_DH-like_N_sf"/>
</dbReference>
<comment type="similarity">
    <text evidence="3">Belongs to the malic enzymes family.</text>
</comment>
<dbReference type="PIRSF" id="PIRSF000106">
    <property type="entry name" value="ME"/>
    <property type="match status" value="1"/>
</dbReference>
<dbReference type="PANTHER" id="PTHR43237">
    <property type="entry name" value="NADP-DEPENDENT MALIC ENZYME"/>
    <property type="match status" value="1"/>
</dbReference>
<dbReference type="InterPro" id="IPR001891">
    <property type="entry name" value="Malic_OxRdtase"/>
</dbReference>
<keyword evidence="9" id="KW-1185">Reference proteome</keyword>
<evidence type="ECO:0000256" key="3">
    <source>
        <dbReference type="ARBA" id="ARBA00008785"/>
    </source>
</evidence>
<evidence type="ECO:0000313" key="9">
    <source>
        <dbReference type="Proteomes" id="UP000266745"/>
    </source>
</evidence>